<dbReference type="PROSITE" id="PS00375">
    <property type="entry name" value="UDPGT"/>
    <property type="match status" value="1"/>
</dbReference>
<dbReference type="Gene3D" id="3.40.50.2000">
    <property type="entry name" value="Glycogen Phosphorylase B"/>
    <property type="match status" value="2"/>
</dbReference>
<dbReference type="EMBL" id="MN242798">
    <property type="protein sequence ID" value="QIK00367.1"/>
    <property type="molecule type" value="mRNA"/>
</dbReference>
<comment type="subcellular location">
    <subcellularLocation>
        <location evidence="5">Membrane</location>
        <topology evidence="5">Single-pass membrane protein</topology>
    </subcellularLocation>
</comment>
<comment type="similarity">
    <text evidence="1 4">Belongs to the UDP-glycosyltransferase family.</text>
</comment>
<dbReference type="PANTHER" id="PTHR48043:SF114">
    <property type="entry name" value="IP04436P-RELATED"/>
    <property type="match status" value="1"/>
</dbReference>
<dbReference type="FunFam" id="3.40.50.2000:FF:000050">
    <property type="entry name" value="UDP-glucuronosyltransferase"/>
    <property type="match status" value="1"/>
</dbReference>
<keyword evidence="5" id="KW-0472">Membrane</keyword>
<dbReference type="EC" id="2.4.1.17" evidence="5"/>
<organism evidence="6">
    <name type="scientific">Xylotrechus quadripes</name>
    <dbReference type="NCBI Taxonomy" id="554073"/>
    <lineage>
        <taxon>Eukaryota</taxon>
        <taxon>Metazoa</taxon>
        <taxon>Ecdysozoa</taxon>
        <taxon>Arthropoda</taxon>
        <taxon>Hexapoda</taxon>
        <taxon>Insecta</taxon>
        <taxon>Pterygota</taxon>
        <taxon>Neoptera</taxon>
        <taxon>Endopterygota</taxon>
        <taxon>Coleoptera</taxon>
        <taxon>Polyphaga</taxon>
        <taxon>Cucujiformia</taxon>
        <taxon>Chrysomeloidea</taxon>
        <taxon>Cerambycidae</taxon>
        <taxon>Cerambycinae</taxon>
        <taxon>Clytini</taxon>
        <taxon>Xylotrechus</taxon>
    </lineage>
</organism>
<evidence type="ECO:0000256" key="2">
    <source>
        <dbReference type="ARBA" id="ARBA00022676"/>
    </source>
</evidence>
<dbReference type="Pfam" id="PF00201">
    <property type="entry name" value="UDPGT"/>
    <property type="match status" value="1"/>
</dbReference>
<keyword evidence="3 4" id="KW-0808">Transferase</keyword>
<comment type="catalytic activity">
    <reaction evidence="5">
        <text>glucuronate acceptor + UDP-alpha-D-glucuronate = acceptor beta-D-glucuronoside + UDP + H(+)</text>
        <dbReference type="Rhea" id="RHEA:21032"/>
        <dbReference type="ChEBI" id="CHEBI:15378"/>
        <dbReference type="ChEBI" id="CHEBI:58052"/>
        <dbReference type="ChEBI" id="CHEBI:58223"/>
        <dbReference type="ChEBI" id="CHEBI:132367"/>
        <dbReference type="ChEBI" id="CHEBI:132368"/>
        <dbReference type="EC" id="2.4.1.17"/>
    </reaction>
</comment>
<dbReference type="GO" id="GO:0016020">
    <property type="term" value="C:membrane"/>
    <property type="evidence" value="ECO:0007669"/>
    <property type="project" value="UniProtKB-SubCell"/>
</dbReference>
<keyword evidence="5" id="KW-0812">Transmembrane</keyword>
<evidence type="ECO:0000256" key="1">
    <source>
        <dbReference type="ARBA" id="ARBA00009995"/>
    </source>
</evidence>
<reference evidence="6" key="1">
    <citation type="submission" date="2019-07" db="EMBL/GenBank/DDBJ databases">
        <title>Antennal UDP-glycosyltransferase (UGT) genes in the coffee white stemborer, Xylotrechus quadripes.</title>
        <authorList>
            <person name="Yin N.-N."/>
            <person name="Zhao Y.-J."/>
            <person name="Zhu J.-Y."/>
            <person name="Liu N.-Y."/>
        </authorList>
    </citation>
    <scope>NUCLEOTIDE SEQUENCE</scope>
    <source>
        <tissue evidence="6">Antennae</tissue>
    </source>
</reference>
<gene>
    <name evidence="6" type="primary">UGT8</name>
</gene>
<dbReference type="SUPFAM" id="SSF53756">
    <property type="entry name" value="UDP-Glycosyltransferase/glycogen phosphorylase"/>
    <property type="match status" value="1"/>
</dbReference>
<keyword evidence="2 4" id="KW-0328">Glycosyltransferase</keyword>
<dbReference type="InterPro" id="IPR050271">
    <property type="entry name" value="UDP-glycosyltransferase"/>
</dbReference>
<dbReference type="AlphaFoldDB" id="A0A6G7SF13"/>
<feature type="transmembrane region" description="Helical" evidence="5">
    <location>
        <begin position="476"/>
        <end position="500"/>
    </location>
</feature>
<evidence type="ECO:0000313" key="6">
    <source>
        <dbReference type="EMBL" id="QIK00367.1"/>
    </source>
</evidence>
<dbReference type="InterPro" id="IPR002213">
    <property type="entry name" value="UDP_glucos_trans"/>
</dbReference>
<keyword evidence="5" id="KW-1133">Transmembrane helix</keyword>
<dbReference type="GO" id="GO:0015020">
    <property type="term" value="F:glucuronosyltransferase activity"/>
    <property type="evidence" value="ECO:0007669"/>
    <property type="project" value="UniProtKB-EC"/>
</dbReference>
<protein>
    <recommendedName>
        <fullName evidence="5">UDP-glucuronosyltransferase</fullName>
        <ecNumber evidence="5">2.4.1.17</ecNumber>
    </recommendedName>
</protein>
<evidence type="ECO:0000256" key="3">
    <source>
        <dbReference type="ARBA" id="ARBA00022679"/>
    </source>
</evidence>
<sequence>MRSNQFLLTLILTTQFIYTPAYNILGVFPHLGKSHFDVFLPLMKTLAQKGHNVTVISHFPLSQTIPNYKDIDLGGRSMAFVDSVNLQEEDPNSKLNKVNNVWMLSYSGNLSCEVGLSSQNLQTFLKTEQNFDLMIIEFFNTDCFLSLAHKVKAPIIGLSSCTLMPWNSQRFANPTHTAYIPNNNMDYTDHMSFFERLENTVVTLYHELFYEYVVIRRDEGIVRKYMGKEASHKLGQFIHNCSLLLVNSHFTLNLPRPLVPNVVEVGGIHIGGASSLPKNLEKWVNGSSEGVIYFSLGSMIKGNTFPKEQRDAFLKAFARLPYRVLWKWENETMEGKPDNVMVQKWMPQLDILCHPNVKAFISHGGLLGTTEAVHCGVPTIVMPQFGDQHTNARALEASGGGVILQLNEATEEKVYKALKKVLSPGFRQKAKELSERFRDRPLPPLETAIYWVEYVARHKGAPHMRTAAVNMPFYKYYLIDVISFLLLVISTLTYLTYIVIRLIVRTVLKSSSSAKVKTS</sequence>
<evidence type="ECO:0000256" key="5">
    <source>
        <dbReference type="RuleBase" id="RU362059"/>
    </source>
</evidence>
<dbReference type="InterPro" id="IPR035595">
    <property type="entry name" value="UDP_glycos_trans_CS"/>
</dbReference>
<dbReference type="CDD" id="cd03784">
    <property type="entry name" value="GT1_Gtf-like"/>
    <property type="match status" value="1"/>
</dbReference>
<dbReference type="PANTHER" id="PTHR48043">
    <property type="entry name" value="EG:EG0003.4 PROTEIN-RELATED"/>
    <property type="match status" value="1"/>
</dbReference>
<dbReference type="FunFam" id="3.40.50.2000:FF:000144">
    <property type="entry name" value="UDP-glucuronosyltransferase"/>
    <property type="match status" value="1"/>
</dbReference>
<proteinExistence type="evidence at transcript level"/>
<accession>A0A6G7SF13</accession>
<name>A0A6G7SF13_9CUCU</name>
<evidence type="ECO:0000256" key="4">
    <source>
        <dbReference type="RuleBase" id="RU003718"/>
    </source>
</evidence>